<comment type="similarity">
    <text evidence="2">Belongs to the cation diffusion facilitator (CDF) transporter (TC 2.A.4) family. SLC30A subfamily.</text>
</comment>
<accession>A0A5C4JUN4</accession>
<keyword evidence="14" id="KW-1185">Reference proteome</keyword>
<dbReference type="Pfam" id="PF01545">
    <property type="entry name" value="Cation_efflux"/>
    <property type="match status" value="1"/>
</dbReference>
<evidence type="ECO:0000313" key="14">
    <source>
        <dbReference type="Proteomes" id="UP000307874"/>
    </source>
</evidence>
<keyword evidence="8 10" id="KW-0472">Membrane</keyword>
<dbReference type="InterPro" id="IPR036837">
    <property type="entry name" value="Cation_efflux_CTD_sf"/>
</dbReference>
<proteinExistence type="inferred from homology"/>
<dbReference type="InterPro" id="IPR027469">
    <property type="entry name" value="Cation_efflux_TMD_sf"/>
</dbReference>
<gene>
    <name evidence="13" type="ORF">FF124_03625</name>
</gene>
<dbReference type="RefSeq" id="WP_138747131.1">
    <property type="nucleotide sequence ID" value="NZ_VCLB01000002.1"/>
</dbReference>
<evidence type="ECO:0000256" key="6">
    <source>
        <dbReference type="ARBA" id="ARBA00022989"/>
    </source>
</evidence>
<evidence type="ECO:0000256" key="1">
    <source>
        <dbReference type="ARBA" id="ARBA00004141"/>
    </source>
</evidence>
<keyword evidence="7" id="KW-0406">Ion transport</keyword>
<evidence type="ECO:0000259" key="11">
    <source>
        <dbReference type="Pfam" id="PF01545"/>
    </source>
</evidence>
<evidence type="ECO:0000313" key="13">
    <source>
        <dbReference type="EMBL" id="TNB49096.1"/>
    </source>
</evidence>
<keyword evidence="4 10" id="KW-0812">Transmembrane</keyword>
<dbReference type="NCBIfam" id="TIGR01297">
    <property type="entry name" value="CDF"/>
    <property type="match status" value="1"/>
</dbReference>
<sequence>MSGHHHDHSHGGHGHGGHGHGGHGHSHAPKSFGRAFAIGISLNIIYVALEAVFGIITGSLALLADAGHNLSDVLGLVLAWGAIWLAAKPPGGIRTYGFKRAPILASLANAIILIVAVGAISWEAIGRFFTPEPIETGTVIWVAAAGVLVNGFTAFLFASGSKSDINIRGAYLHMAADAGVTVGVIIAAIVISFTGWDWIDPAVSLVIGIVILVGTWGLLRDSTRLAMDAVPAGIDIEKVRAHLEEADGVDEVHDLHIWALSTTETALTAHIVCAEGYHRSLLASLPEELHEDFEIGHTTLQIETADTAEKCRLRPSDVV</sequence>
<dbReference type="PANTHER" id="PTHR11562">
    <property type="entry name" value="CATION EFFLUX PROTEIN/ ZINC TRANSPORTER"/>
    <property type="match status" value="1"/>
</dbReference>
<keyword evidence="6 10" id="KW-1133">Transmembrane helix</keyword>
<dbReference type="PANTHER" id="PTHR11562:SF17">
    <property type="entry name" value="RE54080P-RELATED"/>
    <property type="match status" value="1"/>
</dbReference>
<feature type="domain" description="Cation efflux protein cytoplasmic" evidence="12">
    <location>
        <begin position="232"/>
        <end position="304"/>
    </location>
</feature>
<comment type="subcellular location">
    <subcellularLocation>
        <location evidence="1">Membrane</location>
        <topology evidence="1">Multi-pass membrane protein</topology>
    </subcellularLocation>
</comment>
<dbReference type="GO" id="GO:0005886">
    <property type="term" value="C:plasma membrane"/>
    <property type="evidence" value="ECO:0007669"/>
    <property type="project" value="TreeGrafter"/>
</dbReference>
<feature type="transmembrane region" description="Helical" evidence="10">
    <location>
        <begin position="170"/>
        <end position="196"/>
    </location>
</feature>
<name>A0A5C4JUN4_9HYPH</name>
<feature type="transmembrane region" description="Helical" evidence="10">
    <location>
        <begin position="202"/>
        <end position="219"/>
    </location>
</feature>
<evidence type="ECO:0000256" key="10">
    <source>
        <dbReference type="SAM" id="Phobius"/>
    </source>
</evidence>
<dbReference type="Pfam" id="PF16916">
    <property type="entry name" value="ZT_dimer"/>
    <property type="match status" value="1"/>
</dbReference>
<feature type="transmembrane region" description="Helical" evidence="10">
    <location>
        <begin position="138"/>
        <end position="158"/>
    </location>
</feature>
<evidence type="ECO:0000256" key="2">
    <source>
        <dbReference type="ARBA" id="ARBA00008873"/>
    </source>
</evidence>
<dbReference type="Proteomes" id="UP000307874">
    <property type="component" value="Unassembled WGS sequence"/>
</dbReference>
<feature type="region of interest" description="Disordered" evidence="9">
    <location>
        <begin position="1"/>
        <end position="27"/>
    </location>
</feature>
<reference evidence="13 14" key="1">
    <citation type="submission" date="2019-05" db="EMBL/GenBank/DDBJ databases">
        <authorList>
            <person name="Lee S.D."/>
        </authorList>
    </citation>
    <scope>NUCLEOTIDE SEQUENCE [LARGE SCALE GENOMIC DNA]</scope>
    <source>
        <strain evidence="13 14">GH2-6</strain>
    </source>
</reference>
<evidence type="ECO:0000256" key="9">
    <source>
        <dbReference type="SAM" id="MobiDB-lite"/>
    </source>
</evidence>
<evidence type="ECO:0000256" key="4">
    <source>
        <dbReference type="ARBA" id="ARBA00022692"/>
    </source>
</evidence>
<feature type="transmembrane region" description="Helical" evidence="10">
    <location>
        <begin position="35"/>
        <end position="64"/>
    </location>
</feature>
<keyword evidence="5" id="KW-0864">Zinc transport</keyword>
<dbReference type="InterPro" id="IPR027470">
    <property type="entry name" value="Cation_efflux_CTD"/>
</dbReference>
<dbReference type="AlphaFoldDB" id="A0A5C4JUN4"/>
<dbReference type="GO" id="GO:0005385">
    <property type="term" value="F:zinc ion transmembrane transporter activity"/>
    <property type="evidence" value="ECO:0007669"/>
    <property type="project" value="TreeGrafter"/>
</dbReference>
<feature type="transmembrane region" description="Helical" evidence="10">
    <location>
        <begin position="70"/>
        <end position="87"/>
    </location>
</feature>
<evidence type="ECO:0000256" key="7">
    <source>
        <dbReference type="ARBA" id="ARBA00023065"/>
    </source>
</evidence>
<feature type="transmembrane region" description="Helical" evidence="10">
    <location>
        <begin position="107"/>
        <end position="126"/>
    </location>
</feature>
<evidence type="ECO:0000256" key="5">
    <source>
        <dbReference type="ARBA" id="ARBA00022906"/>
    </source>
</evidence>
<dbReference type="SUPFAM" id="SSF161111">
    <property type="entry name" value="Cation efflux protein transmembrane domain-like"/>
    <property type="match status" value="1"/>
</dbReference>
<evidence type="ECO:0000256" key="8">
    <source>
        <dbReference type="ARBA" id="ARBA00023136"/>
    </source>
</evidence>
<feature type="domain" description="Cation efflux protein transmembrane" evidence="11">
    <location>
        <begin position="38"/>
        <end position="224"/>
    </location>
</feature>
<protein>
    <submittedName>
        <fullName evidence="13">Cation transporter</fullName>
    </submittedName>
</protein>
<dbReference type="SUPFAM" id="SSF160240">
    <property type="entry name" value="Cation efflux protein cytoplasmic domain-like"/>
    <property type="match status" value="1"/>
</dbReference>
<dbReference type="InterPro" id="IPR050681">
    <property type="entry name" value="CDF/SLC30A"/>
</dbReference>
<dbReference type="Gene3D" id="1.20.1510.10">
    <property type="entry name" value="Cation efflux protein transmembrane domain"/>
    <property type="match status" value="1"/>
</dbReference>
<evidence type="ECO:0000259" key="12">
    <source>
        <dbReference type="Pfam" id="PF16916"/>
    </source>
</evidence>
<dbReference type="InterPro" id="IPR002524">
    <property type="entry name" value="Cation_efflux"/>
</dbReference>
<keyword evidence="3" id="KW-0813">Transport</keyword>
<dbReference type="OrthoDB" id="9809646at2"/>
<organism evidence="13 14">
    <name type="scientific">Martelella lutilitoris</name>
    <dbReference type="NCBI Taxonomy" id="2583532"/>
    <lineage>
        <taxon>Bacteria</taxon>
        <taxon>Pseudomonadati</taxon>
        <taxon>Pseudomonadota</taxon>
        <taxon>Alphaproteobacteria</taxon>
        <taxon>Hyphomicrobiales</taxon>
        <taxon>Aurantimonadaceae</taxon>
        <taxon>Martelella</taxon>
    </lineage>
</organism>
<dbReference type="EMBL" id="VCLB01000002">
    <property type="protein sequence ID" value="TNB49096.1"/>
    <property type="molecule type" value="Genomic_DNA"/>
</dbReference>
<evidence type="ECO:0000256" key="3">
    <source>
        <dbReference type="ARBA" id="ARBA00022448"/>
    </source>
</evidence>
<comment type="caution">
    <text evidence="13">The sequence shown here is derived from an EMBL/GenBank/DDBJ whole genome shotgun (WGS) entry which is preliminary data.</text>
</comment>
<reference evidence="13 14" key="2">
    <citation type="submission" date="2019-06" db="EMBL/GenBank/DDBJ databases">
        <title>Martelella lutilitoris sp. nov., isolated from a tidal mudflat.</title>
        <authorList>
            <person name="Kim Y.-J."/>
        </authorList>
    </citation>
    <scope>NUCLEOTIDE SEQUENCE [LARGE SCALE GENOMIC DNA]</scope>
    <source>
        <strain evidence="13 14">GH2-6</strain>
    </source>
</reference>
<keyword evidence="5" id="KW-0862">Zinc</keyword>
<dbReference type="InterPro" id="IPR058533">
    <property type="entry name" value="Cation_efflux_TM"/>
</dbReference>